<evidence type="ECO:0000313" key="2">
    <source>
        <dbReference type="Proteomes" id="UP001342314"/>
    </source>
</evidence>
<name>A0AAV5GZN0_9BASI</name>
<proteinExistence type="predicted"/>
<dbReference type="EMBL" id="BQKY01000018">
    <property type="protein sequence ID" value="GJN94669.1"/>
    <property type="molecule type" value="Genomic_DNA"/>
</dbReference>
<comment type="caution">
    <text evidence="1">The sequence shown here is derived from an EMBL/GenBank/DDBJ whole genome shotgun (WGS) entry which is preliminary data.</text>
</comment>
<protein>
    <submittedName>
        <fullName evidence="1">Uncharacterized protein</fullName>
    </submittedName>
</protein>
<dbReference type="Proteomes" id="UP001342314">
    <property type="component" value="Unassembled WGS sequence"/>
</dbReference>
<evidence type="ECO:0000313" key="1">
    <source>
        <dbReference type="EMBL" id="GJN94669.1"/>
    </source>
</evidence>
<accession>A0AAV5GZN0</accession>
<sequence length="75" mass="8454">MKGTLNRGVEYPQLTATSIKGKDISLLHAGKEAIFLTQLLRKLDHPAAHFVQEIVNNWLLRVTYIPQSQQGLLTQ</sequence>
<gene>
    <name evidence="1" type="ORF">Rhopal_007755-T1</name>
</gene>
<dbReference type="AlphaFoldDB" id="A0AAV5GZN0"/>
<organism evidence="1 2">
    <name type="scientific">Rhodotorula paludigena</name>
    <dbReference type="NCBI Taxonomy" id="86838"/>
    <lineage>
        <taxon>Eukaryota</taxon>
        <taxon>Fungi</taxon>
        <taxon>Dikarya</taxon>
        <taxon>Basidiomycota</taxon>
        <taxon>Pucciniomycotina</taxon>
        <taxon>Microbotryomycetes</taxon>
        <taxon>Sporidiobolales</taxon>
        <taxon>Sporidiobolaceae</taxon>
        <taxon>Rhodotorula</taxon>
    </lineage>
</organism>
<reference evidence="1 2" key="1">
    <citation type="submission" date="2021-12" db="EMBL/GenBank/DDBJ databases">
        <title>High titer production of polyol ester of fatty acids by Rhodotorula paludigena BS15 towards product separation-free biomass refinery.</title>
        <authorList>
            <person name="Mano J."/>
            <person name="Ono H."/>
            <person name="Tanaka T."/>
            <person name="Naito K."/>
            <person name="Sushida H."/>
            <person name="Ike M."/>
            <person name="Tokuyasu K."/>
            <person name="Kitaoka M."/>
        </authorList>
    </citation>
    <scope>NUCLEOTIDE SEQUENCE [LARGE SCALE GENOMIC DNA]</scope>
    <source>
        <strain evidence="1 2">BS15</strain>
    </source>
</reference>
<keyword evidence="2" id="KW-1185">Reference proteome</keyword>